<accession>A0A165H5X6</accession>
<comment type="caution">
    <text evidence="3">The sequence shown here is derived from an EMBL/GenBank/DDBJ whole genome shotgun (WGS) entry which is preliminary data.</text>
</comment>
<feature type="domain" description="Fumarylacetoacetase-like C-terminal" evidence="2">
    <location>
        <begin position="88"/>
        <end position="287"/>
    </location>
</feature>
<dbReference type="AlphaFoldDB" id="A0A165H5X6"/>
<dbReference type="Gene3D" id="3.90.850.10">
    <property type="entry name" value="Fumarylacetoacetase-like, C-terminal domain"/>
    <property type="match status" value="1"/>
</dbReference>
<dbReference type="SUPFAM" id="SSF56529">
    <property type="entry name" value="FAH"/>
    <property type="match status" value="1"/>
</dbReference>
<keyword evidence="1" id="KW-0479">Metal-binding</keyword>
<dbReference type="RefSeq" id="WP_063180841.1">
    <property type="nucleotide sequence ID" value="NZ_LQNT01000009.1"/>
</dbReference>
<dbReference type="OrthoDB" id="9805307at2"/>
<reference evidence="3 4" key="1">
    <citation type="submission" date="2016-01" db="EMBL/GenBank/DDBJ databases">
        <title>Whole genome sequencing of Bhargavaea cecembensis T14.</title>
        <authorList>
            <person name="Hong K.W."/>
        </authorList>
    </citation>
    <scope>NUCLEOTIDE SEQUENCE [LARGE SCALE GENOMIC DNA]</scope>
    <source>
        <strain evidence="3 4">T14</strain>
    </source>
</reference>
<dbReference type="GO" id="GO:0046872">
    <property type="term" value="F:metal ion binding"/>
    <property type="evidence" value="ECO:0007669"/>
    <property type="project" value="UniProtKB-KW"/>
</dbReference>
<dbReference type="EMBL" id="LQNT01000009">
    <property type="protein sequence ID" value="KZE38874.1"/>
    <property type="molecule type" value="Genomic_DNA"/>
</dbReference>
<name>A0A165H5X6_9BACL</name>
<proteinExistence type="predicted"/>
<evidence type="ECO:0000259" key="2">
    <source>
        <dbReference type="Pfam" id="PF01557"/>
    </source>
</evidence>
<evidence type="ECO:0000313" key="3">
    <source>
        <dbReference type="EMBL" id="KZE38874.1"/>
    </source>
</evidence>
<dbReference type="PANTHER" id="PTHR11820">
    <property type="entry name" value="ACYLPYRUVASE"/>
    <property type="match status" value="1"/>
</dbReference>
<dbReference type="Pfam" id="PF01557">
    <property type="entry name" value="FAA_hydrolase"/>
    <property type="match status" value="1"/>
</dbReference>
<dbReference type="InterPro" id="IPR011234">
    <property type="entry name" value="Fumarylacetoacetase-like_C"/>
</dbReference>
<dbReference type="GO" id="GO:0016787">
    <property type="term" value="F:hydrolase activity"/>
    <property type="evidence" value="ECO:0007669"/>
    <property type="project" value="UniProtKB-KW"/>
</dbReference>
<keyword evidence="3" id="KW-0378">Hydrolase</keyword>
<gene>
    <name evidence="3" type="ORF">AV656_08210</name>
</gene>
<sequence length="303" mass="33344">MRLATVKLEGNETAVVIAGEKAVTVEEVNKAEGKKWATALFEIIDSGQLNEMTDWYNREGKEKILDGTIPGIDAATLDYKPLYRNPSKIWGIGLNYVDHASDLGEIAPNTEPASFMKPTTSIIGAGETIRIPHQSERTTAEAELGVIIGKACKDVEEADALNYIAGYTTIIDMTAEDILQRNPRYLTRSKSFDTFFSFGPQFVTPDEVEDLMKLEVSTMINGELHRKNTVDHMTFNPLNLVSFHSKVMTLLPGDIISTGTPGAVVINDGDVVECRIEGFEPLVNHVRDLKVVAKEEIAEETGV</sequence>
<organism evidence="3 4">
    <name type="scientific">Bhargavaea cecembensis</name>
    <dbReference type="NCBI Taxonomy" id="394098"/>
    <lineage>
        <taxon>Bacteria</taxon>
        <taxon>Bacillati</taxon>
        <taxon>Bacillota</taxon>
        <taxon>Bacilli</taxon>
        <taxon>Bacillales</taxon>
        <taxon>Caryophanaceae</taxon>
        <taxon>Bhargavaea</taxon>
    </lineage>
</organism>
<dbReference type="Proteomes" id="UP000076490">
    <property type="component" value="Unassembled WGS sequence"/>
</dbReference>
<evidence type="ECO:0000256" key="1">
    <source>
        <dbReference type="ARBA" id="ARBA00022723"/>
    </source>
</evidence>
<dbReference type="InterPro" id="IPR036663">
    <property type="entry name" value="Fumarylacetoacetase_C_sf"/>
</dbReference>
<evidence type="ECO:0000313" key="4">
    <source>
        <dbReference type="Proteomes" id="UP000076490"/>
    </source>
</evidence>
<protein>
    <submittedName>
        <fullName evidence="3">Fumarylacetoacetate hydrolase</fullName>
    </submittedName>
</protein>